<feature type="signal peptide" evidence="1">
    <location>
        <begin position="1"/>
        <end position="33"/>
    </location>
</feature>
<evidence type="ECO:0000256" key="1">
    <source>
        <dbReference type="SAM" id="SignalP"/>
    </source>
</evidence>
<dbReference type="EMBL" id="JAGPNK010000009">
    <property type="protein sequence ID" value="KAH7313639.1"/>
    <property type="molecule type" value="Genomic_DNA"/>
</dbReference>
<accession>A0A8K0WR02</accession>
<name>A0A8K0WR02_9HYPO</name>
<evidence type="ECO:0008006" key="4">
    <source>
        <dbReference type="Google" id="ProtNLM"/>
    </source>
</evidence>
<reference evidence="2" key="1">
    <citation type="journal article" date="2021" name="Nat. Commun.">
        <title>Genetic determinants of endophytism in the Arabidopsis root mycobiome.</title>
        <authorList>
            <person name="Mesny F."/>
            <person name="Miyauchi S."/>
            <person name="Thiergart T."/>
            <person name="Pickel B."/>
            <person name="Atanasova L."/>
            <person name="Karlsson M."/>
            <person name="Huettel B."/>
            <person name="Barry K.W."/>
            <person name="Haridas S."/>
            <person name="Chen C."/>
            <person name="Bauer D."/>
            <person name="Andreopoulos W."/>
            <person name="Pangilinan J."/>
            <person name="LaButti K."/>
            <person name="Riley R."/>
            <person name="Lipzen A."/>
            <person name="Clum A."/>
            <person name="Drula E."/>
            <person name="Henrissat B."/>
            <person name="Kohler A."/>
            <person name="Grigoriev I.V."/>
            <person name="Martin F.M."/>
            <person name="Hacquard S."/>
        </authorList>
    </citation>
    <scope>NUCLEOTIDE SEQUENCE</scope>
    <source>
        <strain evidence="2">MPI-CAGE-CH-0235</strain>
    </source>
</reference>
<protein>
    <recommendedName>
        <fullName evidence="4">Secreted protein</fullName>
    </recommendedName>
</protein>
<dbReference type="AlphaFoldDB" id="A0A8K0WR02"/>
<organism evidence="2 3">
    <name type="scientific">Stachybotrys elegans</name>
    <dbReference type="NCBI Taxonomy" id="80388"/>
    <lineage>
        <taxon>Eukaryota</taxon>
        <taxon>Fungi</taxon>
        <taxon>Dikarya</taxon>
        <taxon>Ascomycota</taxon>
        <taxon>Pezizomycotina</taxon>
        <taxon>Sordariomycetes</taxon>
        <taxon>Hypocreomycetidae</taxon>
        <taxon>Hypocreales</taxon>
        <taxon>Stachybotryaceae</taxon>
        <taxon>Stachybotrys</taxon>
    </lineage>
</organism>
<dbReference type="Proteomes" id="UP000813444">
    <property type="component" value="Unassembled WGS sequence"/>
</dbReference>
<feature type="chain" id="PRO_5035450399" description="Secreted protein" evidence="1">
    <location>
        <begin position="34"/>
        <end position="74"/>
    </location>
</feature>
<evidence type="ECO:0000313" key="3">
    <source>
        <dbReference type="Proteomes" id="UP000813444"/>
    </source>
</evidence>
<keyword evidence="1" id="KW-0732">Signal</keyword>
<keyword evidence="3" id="KW-1185">Reference proteome</keyword>
<comment type="caution">
    <text evidence="2">The sequence shown here is derived from an EMBL/GenBank/DDBJ whole genome shotgun (WGS) entry which is preliminary data.</text>
</comment>
<proteinExistence type="predicted"/>
<evidence type="ECO:0000313" key="2">
    <source>
        <dbReference type="EMBL" id="KAH7313639.1"/>
    </source>
</evidence>
<gene>
    <name evidence="2" type="ORF">B0I35DRAFT_435579</name>
</gene>
<sequence length="74" mass="8305">MDDQRCKYRPSDMNFCALVAQVLCALGLSQGLACRIPVDSSYQPHVCRKRSEIVRGTCHHTNTPTNDPYEPPVL</sequence>